<keyword evidence="3" id="KW-1185">Reference proteome</keyword>
<dbReference type="AlphaFoldDB" id="A0ABC8SR41"/>
<feature type="compositionally biased region" description="Acidic residues" evidence="1">
    <location>
        <begin position="21"/>
        <end position="35"/>
    </location>
</feature>
<reference evidence="2 3" key="1">
    <citation type="submission" date="2024-02" db="EMBL/GenBank/DDBJ databases">
        <authorList>
            <person name="Vignale AGUSTIN F."/>
            <person name="Sosa J E."/>
            <person name="Modenutti C."/>
        </authorList>
    </citation>
    <scope>NUCLEOTIDE SEQUENCE [LARGE SCALE GENOMIC DNA]</scope>
</reference>
<dbReference type="Proteomes" id="UP001642360">
    <property type="component" value="Unassembled WGS sequence"/>
</dbReference>
<name>A0ABC8SR41_9AQUA</name>
<evidence type="ECO:0000256" key="1">
    <source>
        <dbReference type="SAM" id="MobiDB-lite"/>
    </source>
</evidence>
<gene>
    <name evidence="2" type="ORF">ILEXP_LOCUS28385</name>
</gene>
<evidence type="ECO:0000313" key="2">
    <source>
        <dbReference type="EMBL" id="CAK9159681.1"/>
    </source>
</evidence>
<evidence type="ECO:0000313" key="3">
    <source>
        <dbReference type="Proteomes" id="UP001642360"/>
    </source>
</evidence>
<comment type="caution">
    <text evidence="2">The sequence shown here is derived from an EMBL/GenBank/DDBJ whole genome shotgun (WGS) entry which is preliminary data.</text>
</comment>
<dbReference type="EMBL" id="CAUOFW020003391">
    <property type="protein sequence ID" value="CAK9159681.1"/>
    <property type="molecule type" value="Genomic_DNA"/>
</dbReference>
<organism evidence="2 3">
    <name type="scientific">Ilex paraguariensis</name>
    <name type="common">yerba mate</name>
    <dbReference type="NCBI Taxonomy" id="185542"/>
    <lineage>
        <taxon>Eukaryota</taxon>
        <taxon>Viridiplantae</taxon>
        <taxon>Streptophyta</taxon>
        <taxon>Embryophyta</taxon>
        <taxon>Tracheophyta</taxon>
        <taxon>Spermatophyta</taxon>
        <taxon>Magnoliopsida</taxon>
        <taxon>eudicotyledons</taxon>
        <taxon>Gunneridae</taxon>
        <taxon>Pentapetalae</taxon>
        <taxon>asterids</taxon>
        <taxon>campanulids</taxon>
        <taxon>Aquifoliales</taxon>
        <taxon>Aquifoliaceae</taxon>
        <taxon>Ilex</taxon>
    </lineage>
</organism>
<sequence>MRARRGGGVGGGVGVDRGEGEWEEDGGGEVWEEENWASVVDNGADERLLMREDDDLGEKNKGKREKRKGYFSDESDEEE</sequence>
<proteinExistence type="predicted"/>
<accession>A0ABC8SR41</accession>
<feature type="compositionally biased region" description="Gly residues" evidence="1">
    <location>
        <begin position="1"/>
        <end position="15"/>
    </location>
</feature>
<feature type="region of interest" description="Disordered" evidence="1">
    <location>
        <begin position="1"/>
        <end position="79"/>
    </location>
</feature>
<protein>
    <submittedName>
        <fullName evidence="2">Uncharacterized protein</fullName>
    </submittedName>
</protein>